<dbReference type="InterPro" id="IPR003607">
    <property type="entry name" value="HD/PDEase_dom"/>
</dbReference>
<comment type="catalytic activity">
    <reaction evidence="1">
        <text>a 2'-deoxyribonucleoside 5'-phosphate + H2O = a 2'-deoxyribonucleoside + phosphate</text>
        <dbReference type="Rhea" id="RHEA:36167"/>
        <dbReference type="ChEBI" id="CHEBI:15377"/>
        <dbReference type="ChEBI" id="CHEBI:18274"/>
        <dbReference type="ChEBI" id="CHEBI:43474"/>
        <dbReference type="ChEBI" id="CHEBI:65317"/>
        <dbReference type="EC" id="3.1.3.89"/>
    </reaction>
</comment>
<keyword evidence="11" id="KW-0460">Magnesium</keyword>
<feature type="domain" description="HD/PDEase" evidence="13">
    <location>
        <begin position="40"/>
        <end position="173"/>
    </location>
</feature>
<evidence type="ECO:0000256" key="12">
    <source>
        <dbReference type="SAM" id="MobiDB-lite"/>
    </source>
</evidence>
<dbReference type="InterPro" id="IPR039356">
    <property type="entry name" value="YfbR/HDDC2"/>
</dbReference>
<dbReference type="PANTHER" id="PTHR11845">
    <property type="entry name" value="5'-DEOXYNUCLEOTIDASE HDDC2"/>
    <property type="match status" value="1"/>
</dbReference>
<evidence type="ECO:0000256" key="3">
    <source>
        <dbReference type="ARBA" id="ARBA00001941"/>
    </source>
</evidence>
<feature type="region of interest" description="Disordered" evidence="12">
    <location>
        <begin position="182"/>
        <end position="214"/>
    </location>
</feature>
<evidence type="ECO:0000256" key="6">
    <source>
        <dbReference type="ARBA" id="ARBA00009999"/>
    </source>
</evidence>
<evidence type="ECO:0000259" key="13">
    <source>
        <dbReference type="SMART" id="SM00471"/>
    </source>
</evidence>
<evidence type="ECO:0000256" key="8">
    <source>
        <dbReference type="ARBA" id="ARBA00012964"/>
    </source>
</evidence>
<gene>
    <name evidence="14" type="ORF">PPROV_000723200</name>
</gene>
<comment type="cofactor">
    <cofactor evidence="2">
        <name>Mn(2+)</name>
        <dbReference type="ChEBI" id="CHEBI:29035"/>
    </cofactor>
</comment>
<comment type="cofactor">
    <cofactor evidence="3">
        <name>Co(2+)</name>
        <dbReference type="ChEBI" id="CHEBI:48828"/>
    </cofactor>
</comment>
<dbReference type="EMBL" id="BNJQ01000021">
    <property type="protein sequence ID" value="GHP08494.1"/>
    <property type="molecule type" value="Genomic_DNA"/>
</dbReference>
<dbReference type="SUPFAM" id="SSF109604">
    <property type="entry name" value="HD-domain/PDEase-like"/>
    <property type="match status" value="1"/>
</dbReference>
<keyword evidence="10" id="KW-0378">Hydrolase</keyword>
<evidence type="ECO:0000256" key="9">
    <source>
        <dbReference type="ARBA" id="ARBA00022723"/>
    </source>
</evidence>
<sequence length="214" mass="23008">MSSVSHLTKEQAASIVDFLRTAGRLKRVPRAGWVRRGVPAVESVADHSLRVAMAAIATAATTNKNSATNKDQLVETVDLARCIGIAVVHDLAEAVVGDITPHDGISKEEKARRETGAIDDMRDGLAGGGCGDAGEAISQLWAEYEAGETPEARLVKDLDKVEMAIQALEYQEEHTQLDLSSFQQSAEKATKTQAGHALLEEVARRRRDLPPLSS</sequence>
<protein>
    <recommendedName>
        <fullName evidence="8">5'-deoxynucleotidase</fullName>
        <ecNumber evidence="8">3.1.3.89</ecNumber>
    </recommendedName>
</protein>
<evidence type="ECO:0000256" key="5">
    <source>
        <dbReference type="ARBA" id="ARBA00004074"/>
    </source>
</evidence>
<proteinExistence type="inferred from homology"/>
<evidence type="ECO:0000256" key="7">
    <source>
        <dbReference type="ARBA" id="ARBA00011738"/>
    </source>
</evidence>
<comment type="similarity">
    <text evidence="6">Belongs to the HDDC2 family.</text>
</comment>
<evidence type="ECO:0000256" key="11">
    <source>
        <dbReference type="ARBA" id="ARBA00022842"/>
    </source>
</evidence>
<keyword evidence="15" id="KW-1185">Reference proteome</keyword>
<evidence type="ECO:0000313" key="15">
    <source>
        <dbReference type="Proteomes" id="UP000660262"/>
    </source>
</evidence>
<evidence type="ECO:0000256" key="2">
    <source>
        <dbReference type="ARBA" id="ARBA00001936"/>
    </source>
</evidence>
<comment type="caution">
    <text evidence="14">The sequence shown here is derived from an EMBL/GenBank/DDBJ whole genome shotgun (WGS) entry which is preliminary data.</text>
</comment>
<dbReference type="GO" id="GO:0005737">
    <property type="term" value="C:cytoplasm"/>
    <property type="evidence" value="ECO:0007669"/>
    <property type="project" value="TreeGrafter"/>
</dbReference>
<accession>A0A830HMS9</accession>
<dbReference type="OrthoDB" id="10254258at2759"/>
<dbReference type="Proteomes" id="UP000660262">
    <property type="component" value="Unassembled WGS sequence"/>
</dbReference>
<dbReference type="Gene3D" id="1.10.3210.10">
    <property type="entry name" value="Hypothetical protein af1432"/>
    <property type="match status" value="1"/>
</dbReference>
<dbReference type="GO" id="GO:0009159">
    <property type="term" value="P:deoxyribonucleoside monophosphate catabolic process"/>
    <property type="evidence" value="ECO:0007669"/>
    <property type="project" value="UniProtKB-ARBA"/>
</dbReference>
<evidence type="ECO:0000256" key="10">
    <source>
        <dbReference type="ARBA" id="ARBA00022801"/>
    </source>
</evidence>
<comment type="cofactor">
    <cofactor evidence="4">
        <name>Mg(2+)</name>
        <dbReference type="ChEBI" id="CHEBI:18420"/>
    </cofactor>
</comment>
<dbReference type="PANTHER" id="PTHR11845:SF13">
    <property type="entry name" value="5'-DEOXYNUCLEOTIDASE HDDC2"/>
    <property type="match status" value="1"/>
</dbReference>
<dbReference type="FunFam" id="1.10.3210.10:FF:000011">
    <property type="entry name" value="HD domain-containing protein 2"/>
    <property type="match status" value="1"/>
</dbReference>
<evidence type="ECO:0000256" key="1">
    <source>
        <dbReference type="ARBA" id="ARBA00001638"/>
    </source>
</evidence>
<comment type="function">
    <text evidence="5">Catalyzes the dephosphorylation of the nucleoside 5'-monophosphates deoxyadenosine monophosphate (dAMP), deoxycytidine monophosphate (dCMP), deoxyguanosine monophosphate (dGMP) and deoxythymidine monophosphate (dTMP).</text>
</comment>
<dbReference type="Pfam" id="PF13023">
    <property type="entry name" value="HD_3"/>
    <property type="match status" value="1"/>
</dbReference>
<dbReference type="InterPro" id="IPR006674">
    <property type="entry name" value="HD_domain"/>
</dbReference>
<evidence type="ECO:0000313" key="14">
    <source>
        <dbReference type="EMBL" id="GHP08494.1"/>
    </source>
</evidence>
<dbReference type="EC" id="3.1.3.89" evidence="8"/>
<evidence type="ECO:0000256" key="4">
    <source>
        <dbReference type="ARBA" id="ARBA00001946"/>
    </source>
</evidence>
<reference evidence="14" key="1">
    <citation type="submission" date="2020-10" db="EMBL/GenBank/DDBJ databases">
        <title>Unveiling of a novel bifunctional photoreceptor, Dualchrome1, isolated from a cosmopolitan green alga.</title>
        <authorList>
            <person name="Suzuki S."/>
            <person name="Kawachi M."/>
        </authorList>
    </citation>
    <scope>NUCLEOTIDE SEQUENCE</scope>
    <source>
        <strain evidence="14">NIES 2893</strain>
    </source>
</reference>
<name>A0A830HMS9_9CHLO</name>
<feature type="compositionally biased region" description="Polar residues" evidence="12">
    <location>
        <begin position="182"/>
        <end position="193"/>
    </location>
</feature>
<dbReference type="GO" id="GO:0002953">
    <property type="term" value="F:5'-deoxynucleotidase activity"/>
    <property type="evidence" value="ECO:0007669"/>
    <property type="project" value="UniProtKB-EC"/>
</dbReference>
<comment type="subunit">
    <text evidence="7">Homodimer.</text>
</comment>
<dbReference type="AlphaFoldDB" id="A0A830HMS9"/>
<organism evidence="14 15">
    <name type="scientific">Pycnococcus provasolii</name>
    <dbReference type="NCBI Taxonomy" id="41880"/>
    <lineage>
        <taxon>Eukaryota</taxon>
        <taxon>Viridiplantae</taxon>
        <taxon>Chlorophyta</taxon>
        <taxon>Pseudoscourfieldiophyceae</taxon>
        <taxon>Pseudoscourfieldiales</taxon>
        <taxon>Pycnococcaceae</taxon>
        <taxon>Pycnococcus</taxon>
    </lineage>
</organism>
<keyword evidence="9" id="KW-0479">Metal-binding</keyword>
<dbReference type="GO" id="GO:0046872">
    <property type="term" value="F:metal ion binding"/>
    <property type="evidence" value="ECO:0007669"/>
    <property type="project" value="UniProtKB-KW"/>
</dbReference>
<dbReference type="SMART" id="SM00471">
    <property type="entry name" value="HDc"/>
    <property type="match status" value="1"/>
</dbReference>